<keyword evidence="6 7" id="KW-0472">Membrane</keyword>
<dbReference type="AlphaFoldDB" id="A0A556AIV2"/>
<evidence type="ECO:0000256" key="6">
    <source>
        <dbReference type="ARBA" id="ARBA00023136"/>
    </source>
</evidence>
<keyword evidence="4 7" id="KW-0812">Transmembrane</keyword>
<dbReference type="OrthoDB" id="9783218at2"/>
<evidence type="ECO:0000256" key="2">
    <source>
        <dbReference type="ARBA" id="ARBA00022448"/>
    </source>
</evidence>
<dbReference type="InterPro" id="IPR035906">
    <property type="entry name" value="MetI-like_sf"/>
</dbReference>
<dbReference type="EMBL" id="VLTJ01000029">
    <property type="protein sequence ID" value="TSH92795.1"/>
    <property type="molecule type" value="Genomic_DNA"/>
</dbReference>
<comment type="subcellular location">
    <subcellularLocation>
        <location evidence="1 7">Cell membrane</location>
        <topology evidence="1 7">Multi-pass membrane protein</topology>
    </subcellularLocation>
</comment>
<evidence type="ECO:0000313" key="9">
    <source>
        <dbReference type="EMBL" id="TSH92795.1"/>
    </source>
</evidence>
<organism evidence="9 10">
    <name type="scientific">Verticiella sediminum</name>
    <dbReference type="NCBI Taxonomy" id="1247510"/>
    <lineage>
        <taxon>Bacteria</taxon>
        <taxon>Pseudomonadati</taxon>
        <taxon>Pseudomonadota</taxon>
        <taxon>Betaproteobacteria</taxon>
        <taxon>Burkholderiales</taxon>
        <taxon>Alcaligenaceae</taxon>
        <taxon>Verticiella</taxon>
    </lineage>
</organism>
<evidence type="ECO:0000256" key="3">
    <source>
        <dbReference type="ARBA" id="ARBA00022475"/>
    </source>
</evidence>
<dbReference type="GO" id="GO:0055085">
    <property type="term" value="P:transmembrane transport"/>
    <property type="evidence" value="ECO:0007669"/>
    <property type="project" value="InterPro"/>
</dbReference>
<keyword evidence="10" id="KW-1185">Reference proteome</keyword>
<keyword evidence="3" id="KW-1003">Cell membrane</keyword>
<evidence type="ECO:0000256" key="4">
    <source>
        <dbReference type="ARBA" id="ARBA00022692"/>
    </source>
</evidence>
<comment type="similarity">
    <text evidence="7">Belongs to the binding-protein-dependent transport system permease family.</text>
</comment>
<evidence type="ECO:0000313" key="10">
    <source>
        <dbReference type="Proteomes" id="UP000318405"/>
    </source>
</evidence>
<dbReference type="PANTHER" id="PTHR43386:SF1">
    <property type="entry name" value="D,D-DIPEPTIDE TRANSPORT SYSTEM PERMEASE PROTEIN DDPC-RELATED"/>
    <property type="match status" value="1"/>
</dbReference>
<dbReference type="SUPFAM" id="SSF161098">
    <property type="entry name" value="MetI-like"/>
    <property type="match status" value="1"/>
</dbReference>
<dbReference type="Pfam" id="PF00528">
    <property type="entry name" value="BPD_transp_1"/>
    <property type="match status" value="1"/>
</dbReference>
<evidence type="ECO:0000259" key="8">
    <source>
        <dbReference type="PROSITE" id="PS50928"/>
    </source>
</evidence>
<name>A0A556AIV2_9BURK</name>
<feature type="transmembrane region" description="Helical" evidence="7">
    <location>
        <begin position="87"/>
        <end position="113"/>
    </location>
</feature>
<evidence type="ECO:0000256" key="1">
    <source>
        <dbReference type="ARBA" id="ARBA00004651"/>
    </source>
</evidence>
<feature type="transmembrane region" description="Helical" evidence="7">
    <location>
        <begin position="23"/>
        <end position="45"/>
    </location>
</feature>
<comment type="caution">
    <text evidence="9">The sequence shown here is derived from an EMBL/GenBank/DDBJ whole genome shotgun (WGS) entry which is preliminary data.</text>
</comment>
<accession>A0A556AIV2</accession>
<proteinExistence type="inferred from homology"/>
<sequence length="288" mass="30685">MSSLSPSLSLSLSRSTKRAPMSWSMRIGLGILSFYIGVAILSVFWTPYDPTMPGAGPAYAPPSLDHWLGTDRLGGDVLSRIMAGAQYDLGICLAAVTISLVVGCILGVIAGYYGGGIDTVILRIVEIFSAFPGLLFAMLVVQAVGPGIINVIAVLSFVGIPDYLRLARAEIRARREWQFAEAARLVGNRPLVVAFKHLLPNSIGPVLAFTSVNAAFSALIIASLGFLGIGLNPDDPEWGNMIARGQDSVMTGEWWISLFPGLAILGMTGAFYLLGDGVSDATDPRRRR</sequence>
<dbReference type="InterPro" id="IPR050366">
    <property type="entry name" value="BP-dependent_transpt_permease"/>
</dbReference>
<keyword evidence="2 7" id="KW-0813">Transport</keyword>
<dbReference type="GO" id="GO:0005886">
    <property type="term" value="C:plasma membrane"/>
    <property type="evidence" value="ECO:0007669"/>
    <property type="project" value="UniProtKB-SubCell"/>
</dbReference>
<dbReference type="Gene3D" id="1.10.3720.10">
    <property type="entry name" value="MetI-like"/>
    <property type="match status" value="1"/>
</dbReference>
<dbReference type="PROSITE" id="PS50928">
    <property type="entry name" value="ABC_TM1"/>
    <property type="match status" value="1"/>
</dbReference>
<keyword evidence="5 7" id="KW-1133">Transmembrane helix</keyword>
<protein>
    <submittedName>
        <fullName evidence="9">ABC transporter permease</fullName>
    </submittedName>
</protein>
<dbReference type="PANTHER" id="PTHR43386">
    <property type="entry name" value="OLIGOPEPTIDE TRANSPORT SYSTEM PERMEASE PROTEIN APPC"/>
    <property type="match status" value="1"/>
</dbReference>
<dbReference type="CDD" id="cd06261">
    <property type="entry name" value="TM_PBP2"/>
    <property type="match status" value="1"/>
</dbReference>
<feature type="transmembrane region" description="Helical" evidence="7">
    <location>
        <begin position="254"/>
        <end position="278"/>
    </location>
</feature>
<feature type="transmembrane region" description="Helical" evidence="7">
    <location>
        <begin position="147"/>
        <end position="166"/>
    </location>
</feature>
<feature type="transmembrane region" description="Helical" evidence="7">
    <location>
        <begin position="206"/>
        <end position="231"/>
    </location>
</feature>
<evidence type="ECO:0000256" key="5">
    <source>
        <dbReference type="ARBA" id="ARBA00022989"/>
    </source>
</evidence>
<feature type="domain" description="ABC transmembrane type-1" evidence="8">
    <location>
        <begin position="85"/>
        <end position="275"/>
    </location>
</feature>
<evidence type="ECO:0000256" key="7">
    <source>
        <dbReference type="RuleBase" id="RU363032"/>
    </source>
</evidence>
<dbReference type="Proteomes" id="UP000318405">
    <property type="component" value="Unassembled WGS sequence"/>
</dbReference>
<reference evidence="9 10" key="1">
    <citation type="submission" date="2019-07" db="EMBL/GenBank/DDBJ databases">
        <title>Qingshengfaniella alkalisoli gen. nov., sp. nov., isolated from saline soil.</title>
        <authorList>
            <person name="Xu L."/>
            <person name="Huang X.-X."/>
            <person name="Sun J.-Q."/>
        </authorList>
    </citation>
    <scope>NUCLEOTIDE SEQUENCE [LARGE SCALE GENOMIC DNA]</scope>
    <source>
        <strain evidence="9 10">DSM 27279</strain>
    </source>
</reference>
<gene>
    <name evidence="9" type="ORF">FOZ76_15440</name>
</gene>
<dbReference type="InterPro" id="IPR000515">
    <property type="entry name" value="MetI-like"/>
</dbReference>